<reference evidence="1" key="1">
    <citation type="submission" date="2020-07" db="EMBL/GenBank/DDBJ databases">
        <title>Huge and variable diversity of episymbiotic CPR bacteria and DPANN archaea in groundwater ecosystems.</title>
        <authorList>
            <person name="He C.Y."/>
            <person name="Keren R."/>
            <person name="Whittaker M."/>
            <person name="Farag I.F."/>
            <person name="Doudna J."/>
            <person name="Cate J.H.D."/>
            <person name="Banfield J.F."/>
        </authorList>
    </citation>
    <scope>NUCLEOTIDE SEQUENCE</scope>
    <source>
        <strain evidence="1">NC_groundwater_1818_Pr3_B-0.1um_66_35</strain>
    </source>
</reference>
<evidence type="ECO:0008006" key="3">
    <source>
        <dbReference type="Google" id="ProtNLM"/>
    </source>
</evidence>
<dbReference type="AlphaFoldDB" id="A0A933W1X8"/>
<accession>A0A933W1X8</accession>
<dbReference type="EMBL" id="JACRJB010000037">
    <property type="protein sequence ID" value="MBI5130460.1"/>
    <property type="molecule type" value="Genomic_DNA"/>
</dbReference>
<evidence type="ECO:0000313" key="2">
    <source>
        <dbReference type="Proteomes" id="UP000782519"/>
    </source>
</evidence>
<comment type="caution">
    <text evidence="1">The sequence shown here is derived from an EMBL/GenBank/DDBJ whole genome shotgun (WGS) entry which is preliminary data.</text>
</comment>
<sequence length="123" mass="12696">MVQSTAVARLAVSWIVALALLLQIALSAIVPAIGMGPLDPLAAAEICHVGDSSTPADSTDRVAVRFKCIACVIATSLPPPALAAASTPFQTWIWRSQIWPLLAAAPRSRPAASHSPRGPPAIA</sequence>
<dbReference type="Proteomes" id="UP000782519">
    <property type="component" value="Unassembled WGS sequence"/>
</dbReference>
<protein>
    <recommendedName>
        <fullName evidence="3">DUF2946 domain-containing protein</fullName>
    </recommendedName>
</protein>
<name>A0A933W1X8_RHOPL</name>
<proteinExistence type="predicted"/>
<organism evidence="1 2">
    <name type="scientific">Rhodopseudomonas palustris</name>
    <dbReference type="NCBI Taxonomy" id="1076"/>
    <lineage>
        <taxon>Bacteria</taxon>
        <taxon>Pseudomonadati</taxon>
        <taxon>Pseudomonadota</taxon>
        <taxon>Alphaproteobacteria</taxon>
        <taxon>Hyphomicrobiales</taxon>
        <taxon>Nitrobacteraceae</taxon>
        <taxon>Rhodopseudomonas</taxon>
    </lineage>
</organism>
<evidence type="ECO:0000313" key="1">
    <source>
        <dbReference type="EMBL" id="MBI5130460.1"/>
    </source>
</evidence>
<gene>
    <name evidence="1" type="ORF">HZA66_13540</name>
</gene>